<gene>
    <name evidence="1" type="ORF">niasHT_005424</name>
</gene>
<proteinExistence type="predicted"/>
<evidence type="ECO:0000313" key="2">
    <source>
        <dbReference type="Proteomes" id="UP001620626"/>
    </source>
</evidence>
<accession>A0ABD2MF91</accession>
<sequence length="66" mass="7103">MDAPNGGQIATHRPCTFRTVEIGANAPGLHDIPYGKSSAVLVQDVLQSVQLKAFRKANRRFIAATP</sequence>
<dbReference type="Proteomes" id="UP001620626">
    <property type="component" value="Unassembled WGS sequence"/>
</dbReference>
<keyword evidence="2" id="KW-1185">Reference proteome</keyword>
<evidence type="ECO:0000313" key="1">
    <source>
        <dbReference type="EMBL" id="KAL3126166.1"/>
    </source>
</evidence>
<reference evidence="1 2" key="1">
    <citation type="submission" date="2024-10" db="EMBL/GenBank/DDBJ databases">
        <authorList>
            <person name="Kim D."/>
        </authorList>
    </citation>
    <scope>NUCLEOTIDE SEQUENCE [LARGE SCALE GENOMIC DNA]</scope>
    <source>
        <strain evidence="1">BH-2024</strain>
    </source>
</reference>
<comment type="caution">
    <text evidence="1">The sequence shown here is derived from an EMBL/GenBank/DDBJ whole genome shotgun (WGS) entry which is preliminary data.</text>
</comment>
<name>A0ABD2MF91_9BILA</name>
<dbReference type="EMBL" id="JBICBT010000006">
    <property type="protein sequence ID" value="KAL3126166.1"/>
    <property type="molecule type" value="Genomic_DNA"/>
</dbReference>
<organism evidence="1 2">
    <name type="scientific">Heterodera trifolii</name>
    <dbReference type="NCBI Taxonomy" id="157864"/>
    <lineage>
        <taxon>Eukaryota</taxon>
        <taxon>Metazoa</taxon>
        <taxon>Ecdysozoa</taxon>
        <taxon>Nematoda</taxon>
        <taxon>Chromadorea</taxon>
        <taxon>Rhabditida</taxon>
        <taxon>Tylenchina</taxon>
        <taxon>Tylenchomorpha</taxon>
        <taxon>Tylenchoidea</taxon>
        <taxon>Heteroderidae</taxon>
        <taxon>Heteroderinae</taxon>
        <taxon>Heterodera</taxon>
    </lineage>
</organism>
<protein>
    <submittedName>
        <fullName evidence="1">Uncharacterized protein</fullName>
    </submittedName>
</protein>
<dbReference type="AlphaFoldDB" id="A0ABD2MF91"/>